<evidence type="ECO:0000259" key="2">
    <source>
        <dbReference type="PROSITE" id="PS50968"/>
    </source>
</evidence>
<dbReference type="Gene3D" id="2.40.50.100">
    <property type="match status" value="1"/>
</dbReference>
<gene>
    <name evidence="3" type="ORF">PROAA_1060016</name>
</gene>
<dbReference type="Proteomes" id="UP000199600">
    <property type="component" value="Unassembled WGS sequence"/>
</dbReference>
<accession>A0A1A8XE22</accession>
<keyword evidence="4" id="KW-1185">Reference proteome</keyword>
<proteinExistence type="predicted"/>
<dbReference type="SUPFAM" id="SSF51230">
    <property type="entry name" value="Single hybrid motif"/>
    <property type="match status" value="1"/>
</dbReference>
<keyword evidence="1" id="KW-0092">Biotin</keyword>
<dbReference type="InterPro" id="IPR001882">
    <property type="entry name" value="Biotin_BS"/>
</dbReference>
<protein>
    <submittedName>
        <fullName evidence="3">Putative biotin carboxyl carrier protein</fullName>
    </submittedName>
</protein>
<dbReference type="InterPro" id="IPR000089">
    <property type="entry name" value="Biotin_lipoyl"/>
</dbReference>
<dbReference type="PROSITE" id="PS50968">
    <property type="entry name" value="BIOTINYL_LIPOYL"/>
    <property type="match status" value="1"/>
</dbReference>
<dbReference type="AlphaFoldDB" id="A0A1A8XE22"/>
<evidence type="ECO:0000313" key="4">
    <source>
        <dbReference type="Proteomes" id="UP000199600"/>
    </source>
</evidence>
<dbReference type="PANTHER" id="PTHR45266:SF3">
    <property type="entry name" value="OXALOACETATE DECARBOXYLASE ALPHA CHAIN"/>
    <property type="match status" value="1"/>
</dbReference>
<dbReference type="InterPro" id="IPR011053">
    <property type="entry name" value="Single_hybrid_motif"/>
</dbReference>
<dbReference type="EMBL" id="FLQY01000009">
    <property type="protein sequence ID" value="SBT03444.1"/>
    <property type="molecule type" value="Genomic_DNA"/>
</dbReference>
<dbReference type="PANTHER" id="PTHR45266">
    <property type="entry name" value="OXALOACETATE DECARBOXYLASE ALPHA CHAIN"/>
    <property type="match status" value="1"/>
</dbReference>
<feature type="domain" description="Lipoyl-binding" evidence="2">
    <location>
        <begin position="56"/>
        <end position="133"/>
    </location>
</feature>
<dbReference type="Pfam" id="PF00364">
    <property type="entry name" value="Biotin_lipoyl"/>
    <property type="match status" value="1"/>
</dbReference>
<dbReference type="CDD" id="cd06850">
    <property type="entry name" value="biotinyl_domain"/>
    <property type="match status" value="1"/>
</dbReference>
<dbReference type="PROSITE" id="PS00188">
    <property type="entry name" value="BIOTIN"/>
    <property type="match status" value="1"/>
</dbReference>
<sequence>MPRKFKVTVNNVDYDVDVLEIGAGSPQAMPSYTPIAAQIAPISSVPAAAMVAAAPSAKTGPAGAGDQCAQMGGVVVNIPVKQGHSVNEGDVVVELEAMKMKVPVIADRSGQVARILVAVGDGVENGQALLTIA</sequence>
<dbReference type="InterPro" id="IPR050709">
    <property type="entry name" value="Biotin_Carboxyl_Carrier/Decarb"/>
</dbReference>
<evidence type="ECO:0000313" key="3">
    <source>
        <dbReference type="EMBL" id="SBT03444.1"/>
    </source>
</evidence>
<name>A0A1A8XE22_9RHOO</name>
<organism evidence="3 4">
    <name type="scientific">Candidatus Propionivibrio aalborgensis</name>
    <dbReference type="NCBI Taxonomy" id="1860101"/>
    <lineage>
        <taxon>Bacteria</taxon>
        <taxon>Pseudomonadati</taxon>
        <taxon>Pseudomonadota</taxon>
        <taxon>Betaproteobacteria</taxon>
        <taxon>Rhodocyclales</taxon>
        <taxon>Rhodocyclaceae</taxon>
        <taxon>Propionivibrio</taxon>
    </lineage>
</organism>
<reference evidence="3 4" key="1">
    <citation type="submission" date="2016-06" db="EMBL/GenBank/DDBJ databases">
        <authorList>
            <person name="Kjaerup R.B."/>
            <person name="Dalgaard T.S."/>
            <person name="Juul-Madsen H.R."/>
        </authorList>
    </citation>
    <scope>NUCLEOTIDE SEQUENCE [LARGE SCALE GENOMIC DNA]</scope>
    <source>
        <strain evidence="3">2</strain>
    </source>
</reference>
<dbReference type="RefSeq" id="WP_186409435.1">
    <property type="nucleotide sequence ID" value="NZ_FLQY01000009.1"/>
</dbReference>
<evidence type="ECO:0000256" key="1">
    <source>
        <dbReference type="ARBA" id="ARBA00023267"/>
    </source>
</evidence>